<dbReference type="EMBL" id="JACKWZ010000014">
    <property type="protein sequence ID" value="KAF9422735.1"/>
    <property type="molecule type" value="Genomic_DNA"/>
</dbReference>
<keyword evidence="4" id="KW-0819">tRNA processing</keyword>
<dbReference type="Gene3D" id="2.130.10.10">
    <property type="entry name" value="YVTN repeat-like/Quinoprotein amine dehydrogenase"/>
    <property type="match status" value="4"/>
</dbReference>
<name>A0A835L7S2_SPOEX</name>
<dbReference type="PANTHER" id="PTHR14344:SF3">
    <property type="entry name" value="WD REPEAT-CONTAINING PROTEIN 6"/>
    <property type="match status" value="1"/>
</dbReference>
<dbReference type="InterPro" id="IPR015943">
    <property type="entry name" value="WD40/YVTN_repeat-like_dom_sf"/>
</dbReference>
<dbReference type="SMART" id="SM00320">
    <property type="entry name" value="WD40"/>
    <property type="match status" value="7"/>
</dbReference>
<dbReference type="AlphaFoldDB" id="A0A835L7S2"/>
<accession>A0A835L7S2</accession>
<comment type="subcellular location">
    <subcellularLocation>
        <location evidence="1">Cytoplasm</location>
    </subcellularLocation>
</comment>
<keyword evidence="10" id="KW-1185">Reference proteome</keyword>
<feature type="repeat" description="WD" evidence="8">
    <location>
        <begin position="179"/>
        <end position="210"/>
    </location>
</feature>
<dbReference type="InterPro" id="IPR011047">
    <property type="entry name" value="Quinoprotein_ADH-like_sf"/>
</dbReference>
<dbReference type="GO" id="GO:0030488">
    <property type="term" value="P:tRNA methylation"/>
    <property type="evidence" value="ECO:0007669"/>
    <property type="project" value="TreeGrafter"/>
</dbReference>
<evidence type="ECO:0000256" key="6">
    <source>
        <dbReference type="ARBA" id="ARBA00038255"/>
    </source>
</evidence>
<keyword evidence="3 8" id="KW-0853">WD repeat</keyword>
<gene>
    <name evidence="9" type="ORF">HW555_001729</name>
</gene>
<evidence type="ECO:0000313" key="10">
    <source>
        <dbReference type="Proteomes" id="UP000648187"/>
    </source>
</evidence>
<evidence type="ECO:0000256" key="5">
    <source>
        <dbReference type="ARBA" id="ARBA00022737"/>
    </source>
</evidence>
<dbReference type="PANTHER" id="PTHR14344">
    <property type="entry name" value="WD REPEAT PROTEIN"/>
    <property type="match status" value="1"/>
</dbReference>
<dbReference type="SUPFAM" id="SSF50998">
    <property type="entry name" value="Quinoprotein alcohol dehydrogenase-like"/>
    <property type="match status" value="1"/>
</dbReference>
<dbReference type="InterPro" id="IPR051973">
    <property type="entry name" value="tRNA_Anticodon_Mtase-Reg"/>
</dbReference>
<protein>
    <recommendedName>
        <fullName evidence="7">tRNA (34-2'-O)-methyltransferase regulator WDR6</fullName>
    </recommendedName>
</protein>
<organism evidence="9 10">
    <name type="scientific">Spodoptera exigua</name>
    <name type="common">Beet armyworm</name>
    <name type="synonym">Noctua fulgens</name>
    <dbReference type="NCBI Taxonomy" id="7107"/>
    <lineage>
        <taxon>Eukaryota</taxon>
        <taxon>Metazoa</taxon>
        <taxon>Ecdysozoa</taxon>
        <taxon>Arthropoda</taxon>
        <taxon>Hexapoda</taxon>
        <taxon>Insecta</taxon>
        <taxon>Pterygota</taxon>
        <taxon>Neoptera</taxon>
        <taxon>Endopterygota</taxon>
        <taxon>Lepidoptera</taxon>
        <taxon>Glossata</taxon>
        <taxon>Ditrysia</taxon>
        <taxon>Noctuoidea</taxon>
        <taxon>Noctuidae</taxon>
        <taxon>Amphipyrinae</taxon>
        <taxon>Spodoptera</taxon>
    </lineage>
</organism>
<dbReference type="Pfam" id="PF00400">
    <property type="entry name" value="WD40"/>
    <property type="match status" value="1"/>
</dbReference>
<comment type="similarity">
    <text evidence="6">Belongs to the WD repeat WDR6 family.</text>
</comment>
<dbReference type="Proteomes" id="UP000648187">
    <property type="component" value="Unassembled WGS sequence"/>
</dbReference>
<evidence type="ECO:0000256" key="2">
    <source>
        <dbReference type="ARBA" id="ARBA00022490"/>
    </source>
</evidence>
<dbReference type="InterPro" id="IPR001680">
    <property type="entry name" value="WD40_rpt"/>
</dbReference>
<keyword evidence="2" id="KW-0963">Cytoplasm</keyword>
<evidence type="ECO:0000256" key="1">
    <source>
        <dbReference type="ARBA" id="ARBA00004496"/>
    </source>
</evidence>
<dbReference type="InterPro" id="IPR036322">
    <property type="entry name" value="WD40_repeat_dom_sf"/>
</dbReference>
<reference evidence="9" key="1">
    <citation type="submission" date="2020-08" db="EMBL/GenBank/DDBJ databases">
        <title>Spodoptera exigua strain:BAW_Kor-Di-RS1 Genome sequencing and assembly.</title>
        <authorList>
            <person name="Kim J."/>
            <person name="Nam H.Y."/>
            <person name="Kwon M."/>
            <person name="Choi J.H."/>
            <person name="Cho S.R."/>
            <person name="Kim G.-H."/>
        </authorList>
    </citation>
    <scope>NUCLEOTIDE SEQUENCE</scope>
    <source>
        <strain evidence="9">BAW_Kor-Di-RS1</strain>
        <tissue evidence="9">Whole-body</tissue>
    </source>
</reference>
<keyword evidence="5" id="KW-0677">Repeat</keyword>
<dbReference type="PROSITE" id="PS50082">
    <property type="entry name" value="WD_REPEATS_2"/>
    <property type="match status" value="1"/>
</dbReference>
<sequence>MSLLIRTDVTAVKFYKKFVLAGIGNTINIFDKESAKLLQRLIGLNGQKIYGFVPSHCGTKILVFGGKQFTVLALVSSEECDEGNEVFCRMFKPVVCDDWLHSAVWVNNDVVALLTAHNVVQNWNTVTQTLISKQPSHNNSILYSGLLLALQDDVLVMAGTVFSEVIIHRASRDEALHHLRGHKGVIFSISYEPHKHTIVTTSDDRSVRIWGPNIPPTHAYNTVAHWESIEILCKHEVYGHLARVMRSCITHDLIVSVGEDSAICYWDYEGKLLKKSLTHQNGCIWSVDSDGTSLVTGGGDSGVILHPLTIATDYCRENIIDIEIDTPKKILFTARNNLVVLDEANLIYYDATNKNKTEYKLNHESTYKLLALSSCKQLIAVADMAGKLDVFVEKCKDEAFLLNIVDTKLEIGKILSMHWAGNRHLVLCSGDGDITVLASNNTSVEVYGNFVLPNCKERWLTASAVQPENNRFVFGDRCGNIHIFVKGQNNLVKTFHKVHGRYGPTSINVKNNKIISTGRDGTIKFFSLNDDTVKHMSSKDLAFEWVEKFLDKDENIICGFQERVFVVYNIKENSKMLEVACGGGHRSWDAVRYFEKLNDNYEEFIKLIYLKNSDINVVTFQLSKIVSRNIINGSHAKEINCLKSHRVGDATVYISGGEDTTLRISSVDAEMKFKDEASFKHLSSVRTLTTFPLNENHFLVLSAGGRAQLCIKDIKLTQENNKINVTSEELVDYLIRGTDKERKGNQIWRNCSIDFDPEMRIMDIDLIKDKDRLIIFAGCSDSYVRVFLFKEDSKKVEIIKEAKYHKTCILKTKSIKILNRDILITCTTRSEVTLWDVTDITDENLEPFFSTKTNKSGINSVATVNVAEDKVLIATGGDDNAIHIIVIEITIQNNVTSAKVLHAWSSANNHSSQITGLILVDDYLISTSIDQRITLFRWKFDKERIDCKFLSQTHTMVSDVQGMDFLDHNCESITVCVYGKGMEVVAVPKIPE</sequence>
<evidence type="ECO:0000256" key="8">
    <source>
        <dbReference type="PROSITE-ProRule" id="PRU00221"/>
    </source>
</evidence>
<proteinExistence type="inferred from homology"/>
<dbReference type="GO" id="GO:0005737">
    <property type="term" value="C:cytoplasm"/>
    <property type="evidence" value="ECO:0007669"/>
    <property type="project" value="UniProtKB-SubCell"/>
</dbReference>
<evidence type="ECO:0000256" key="7">
    <source>
        <dbReference type="ARBA" id="ARBA00040154"/>
    </source>
</evidence>
<comment type="caution">
    <text evidence="9">The sequence shown here is derived from an EMBL/GenBank/DDBJ whole genome shotgun (WGS) entry which is preliminary data.</text>
</comment>
<dbReference type="SUPFAM" id="SSF50978">
    <property type="entry name" value="WD40 repeat-like"/>
    <property type="match status" value="3"/>
</dbReference>
<dbReference type="PROSITE" id="PS50294">
    <property type="entry name" value="WD_REPEATS_REGION"/>
    <property type="match status" value="1"/>
</dbReference>
<evidence type="ECO:0000313" key="9">
    <source>
        <dbReference type="EMBL" id="KAF9422735.1"/>
    </source>
</evidence>
<evidence type="ECO:0000256" key="4">
    <source>
        <dbReference type="ARBA" id="ARBA00022694"/>
    </source>
</evidence>
<evidence type="ECO:0000256" key="3">
    <source>
        <dbReference type="ARBA" id="ARBA00022574"/>
    </source>
</evidence>